<dbReference type="KEGG" id="mru:mru_1385"/>
<reference evidence="3 4" key="1">
    <citation type="journal article" date="2010" name="PLoS ONE">
        <title>The genome sequence of the rumen methanogen Methanobrevibacter ruminantium reveals new possibilities for controlling ruminant methane emissions.</title>
        <authorList>
            <person name="Leahy S.C."/>
            <person name="Kelly W.J."/>
            <person name="Altermann E."/>
            <person name="Ronimus R.S."/>
            <person name="Yeoman C.J."/>
            <person name="Pacheco D.M."/>
            <person name="Li D."/>
            <person name="Kong Z."/>
            <person name="McTavish S."/>
            <person name="Sang C."/>
            <person name="Lambie S.C."/>
            <person name="Janssen P.H."/>
            <person name="Dey D."/>
            <person name="Attwood G.T."/>
        </authorList>
    </citation>
    <scope>NUCLEOTIDE SEQUENCE [LARGE SCALE GENOMIC DNA]</scope>
    <source>
        <strain evidence="4">ATCC 35063 / DSM 1093 / JCM 13430 / OCM 146 / M1</strain>
    </source>
</reference>
<dbReference type="GeneID" id="8771036"/>
<keyword evidence="1" id="KW-0812">Transmembrane</keyword>
<feature type="domain" description="DUF7575" evidence="2">
    <location>
        <begin position="6"/>
        <end position="28"/>
    </location>
</feature>
<dbReference type="OrthoDB" id="76153at2157"/>
<evidence type="ECO:0000313" key="4">
    <source>
        <dbReference type="Proteomes" id="UP000008680"/>
    </source>
</evidence>
<name>D3E3X4_METRM</name>
<keyword evidence="4" id="KW-1185">Reference proteome</keyword>
<protein>
    <recommendedName>
        <fullName evidence="2">DUF7575 domain-containing protein</fullName>
    </recommendedName>
</protein>
<organism evidence="3 4">
    <name type="scientific">Methanobrevibacter ruminantium (strain ATCC 35063 / DSM 1093 / JCM 13430 / OCM 146 / M1)</name>
    <name type="common">Methanobacterium ruminantium</name>
    <dbReference type="NCBI Taxonomy" id="634498"/>
    <lineage>
        <taxon>Archaea</taxon>
        <taxon>Methanobacteriati</taxon>
        <taxon>Methanobacteriota</taxon>
        <taxon>Methanomada group</taxon>
        <taxon>Methanobacteria</taxon>
        <taxon>Methanobacteriales</taxon>
        <taxon>Methanobacteriaceae</taxon>
        <taxon>Methanobrevibacter</taxon>
    </lineage>
</organism>
<feature type="transmembrane region" description="Helical" evidence="1">
    <location>
        <begin position="73"/>
        <end position="97"/>
    </location>
</feature>
<gene>
    <name evidence="3" type="ordered locus">mru_1385</name>
</gene>
<accession>D3E3X4</accession>
<dbReference type="Pfam" id="PF24460">
    <property type="entry name" value="DUF7575"/>
    <property type="match status" value="1"/>
</dbReference>
<dbReference type="AlphaFoldDB" id="D3E3X4"/>
<dbReference type="Proteomes" id="UP000008680">
    <property type="component" value="Chromosome"/>
</dbReference>
<evidence type="ECO:0000259" key="2">
    <source>
        <dbReference type="Pfam" id="PF24460"/>
    </source>
</evidence>
<dbReference type="RefSeq" id="WP_012956184.1">
    <property type="nucleotide sequence ID" value="NC_013790.1"/>
</dbReference>
<keyword evidence="1" id="KW-0472">Membrane</keyword>
<dbReference type="PATRIC" id="fig|634498.28.peg.1391"/>
<dbReference type="eggNOG" id="arCOG01917">
    <property type="taxonomic scope" value="Archaea"/>
</dbReference>
<dbReference type="EMBL" id="CP001719">
    <property type="protein sequence ID" value="ADC47235.1"/>
    <property type="molecule type" value="Genomic_DNA"/>
</dbReference>
<dbReference type="InterPro" id="IPR055997">
    <property type="entry name" value="DUF7575"/>
</dbReference>
<proteinExistence type="predicted"/>
<keyword evidence="1" id="KW-1133">Transmembrane helix</keyword>
<sequence length="170" mass="19253">MAAIICPRCGKMNDGSLDFCIYCGTYFDDYNEEDNNDNLFFIRSMTNDGRPGKKQVVRLNEMPDNLQKPKHRLAILLGYLFAILGGLIGFVFAIYLITRKDKNARRHGLIQLVILLIEYALIGVLILNGQLDINMVLDPFNMTRMNNITQLYNSSQMNVSGSNISSLFGF</sequence>
<dbReference type="HOGENOM" id="CLU_1567172_0_0_2"/>
<evidence type="ECO:0000313" key="3">
    <source>
        <dbReference type="EMBL" id="ADC47235.1"/>
    </source>
</evidence>
<evidence type="ECO:0000256" key="1">
    <source>
        <dbReference type="SAM" id="Phobius"/>
    </source>
</evidence>
<feature type="transmembrane region" description="Helical" evidence="1">
    <location>
        <begin position="109"/>
        <end position="127"/>
    </location>
</feature>